<feature type="repeat" description="NHL" evidence="2">
    <location>
        <begin position="297"/>
        <end position="340"/>
    </location>
</feature>
<dbReference type="SUPFAM" id="SSF101898">
    <property type="entry name" value="NHL repeat"/>
    <property type="match status" value="1"/>
</dbReference>
<dbReference type="InterPro" id="IPR001258">
    <property type="entry name" value="NHL_repeat"/>
</dbReference>
<dbReference type="GO" id="GO:0000209">
    <property type="term" value="P:protein polyubiquitination"/>
    <property type="evidence" value="ECO:0007669"/>
    <property type="project" value="TreeGrafter"/>
</dbReference>
<keyword evidence="1" id="KW-0677">Repeat</keyword>
<dbReference type="PANTHER" id="PTHR24104">
    <property type="entry name" value="E3 UBIQUITIN-PROTEIN LIGASE NHLRC1-RELATED"/>
    <property type="match status" value="1"/>
</dbReference>
<dbReference type="AlphaFoldDB" id="A0AAU9X1E9"/>
<dbReference type="GO" id="GO:0008270">
    <property type="term" value="F:zinc ion binding"/>
    <property type="evidence" value="ECO:0007669"/>
    <property type="project" value="UniProtKB-KW"/>
</dbReference>
<reference evidence="3 4" key="1">
    <citation type="submission" date="2022-05" db="EMBL/GenBank/DDBJ databases">
        <authorList>
            <consortium name="Genoscope - CEA"/>
            <person name="William W."/>
        </authorList>
    </citation>
    <scope>NUCLEOTIDE SEQUENCE [LARGE SCALE GENOMIC DNA]</scope>
</reference>
<dbReference type="Pfam" id="PF17170">
    <property type="entry name" value="DUF5128"/>
    <property type="match status" value="1"/>
</dbReference>
<feature type="non-terminal residue" evidence="3">
    <location>
        <position position="1"/>
    </location>
</feature>
<dbReference type="InterPro" id="IPR011042">
    <property type="entry name" value="6-blade_b-propeller_TolB-like"/>
</dbReference>
<dbReference type="Gene3D" id="2.120.10.30">
    <property type="entry name" value="TolB, C-terminal domain"/>
    <property type="match status" value="2"/>
</dbReference>
<dbReference type="Pfam" id="PF01436">
    <property type="entry name" value="NHL"/>
    <property type="match status" value="1"/>
</dbReference>
<dbReference type="EMBL" id="CALNXJ010000028">
    <property type="protein sequence ID" value="CAH3133789.1"/>
    <property type="molecule type" value="Genomic_DNA"/>
</dbReference>
<accession>A0AAU9X1E9</accession>
<keyword evidence="4" id="KW-1185">Reference proteome</keyword>
<name>A0AAU9X1E9_9CNID</name>
<feature type="repeat" description="NHL" evidence="2">
    <location>
        <begin position="226"/>
        <end position="269"/>
    </location>
</feature>
<evidence type="ECO:0000256" key="1">
    <source>
        <dbReference type="ARBA" id="ARBA00022737"/>
    </source>
</evidence>
<comment type="caution">
    <text evidence="3">The sequence shown here is derived from an EMBL/GenBank/DDBJ whole genome shotgun (WGS) entry which is preliminary data.</text>
</comment>
<dbReference type="GO" id="GO:0043161">
    <property type="term" value="P:proteasome-mediated ubiquitin-dependent protein catabolic process"/>
    <property type="evidence" value="ECO:0007669"/>
    <property type="project" value="TreeGrafter"/>
</dbReference>
<evidence type="ECO:0000256" key="2">
    <source>
        <dbReference type="PROSITE-ProRule" id="PRU00504"/>
    </source>
</evidence>
<gene>
    <name evidence="3" type="ORF">PMEA_00015680</name>
</gene>
<dbReference type="PANTHER" id="PTHR24104:SF57">
    <property type="entry name" value="BEE-MILK PROTEIN"/>
    <property type="match status" value="1"/>
</dbReference>
<dbReference type="PROSITE" id="PS51125">
    <property type="entry name" value="NHL"/>
    <property type="match status" value="3"/>
</dbReference>
<dbReference type="Proteomes" id="UP001159428">
    <property type="component" value="Unassembled WGS sequence"/>
</dbReference>
<sequence length="476" mass="53377">HTGHAILCLEEEAERQKMELKSLIEIQKHDIQAKINTLGRLDEDYAKFRQRSEDIKGQVQKFVDDLIATIEAKKQKIIVAIEDETKIFLETLATQKKEIESEIKIIESSLEKADTILKRSTRAEVVQLKKSFEEIFHETSQSQPKDRYPENLPVLAFVENPKMLSTINAEEIGMVKIAHQTKASQSVAEGKGLEEAITNRQAQFSLTTRDSKGRQCYNKGDRFRPVSSFGGEGSSVGKFSRPWGVAVNANDEIAVTDQSNYRVQIFSREGKFLRSFGKKADCNNHTIQIFSGEGEFVGCFGGKGDLDSQLNNPMGLSVDREGNIIIADAGNKLIKIFSPEGKFLTKIGGHVSCTFPLHCIQYERYLMVSDHSDHCIKVFDRNGKFWYKFGTRGAGDGEFNFPRCLLVNKSGQVMVCDSGNGRIQVFELNGKFVGKFEKKGKQLGKFSTLDPYALAVLSTGRFVFTDAVDHCIQIIE</sequence>
<evidence type="ECO:0000313" key="4">
    <source>
        <dbReference type="Proteomes" id="UP001159428"/>
    </source>
</evidence>
<feature type="repeat" description="NHL" evidence="2">
    <location>
        <begin position="388"/>
        <end position="429"/>
    </location>
</feature>
<protein>
    <submittedName>
        <fullName evidence="3">Uncharacterized protein</fullName>
    </submittedName>
</protein>
<evidence type="ECO:0000313" key="3">
    <source>
        <dbReference type="EMBL" id="CAH3133789.1"/>
    </source>
</evidence>
<proteinExistence type="predicted"/>
<organism evidence="3 4">
    <name type="scientific">Pocillopora meandrina</name>
    <dbReference type="NCBI Taxonomy" id="46732"/>
    <lineage>
        <taxon>Eukaryota</taxon>
        <taxon>Metazoa</taxon>
        <taxon>Cnidaria</taxon>
        <taxon>Anthozoa</taxon>
        <taxon>Hexacorallia</taxon>
        <taxon>Scleractinia</taxon>
        <taxon>Astrocoeniina</taxon>
        <taxon>Pocilloporidae</taxon>
        <taxon>Pocillopora</taxon>
    </lineage>
</organism>
<dbReference type="GO" id="GO:0061630">
    <property type="term" value="F:ubiquitin protein ligase activity"/>
    <property type="evidence" value="ECO:0007669"/>
    <property type="project" value="TreeGrafter"/>
</dbReference>
<dbReference type="InterPro" id="IPR050952">
    <property type="entry name" value="TRIM-NHL_E3_ligases"/>
</dbReference>